<organism evidence="6 7">
    <name type="scientific">Labrys wisconsinensis</name>
    <dbReference type="NCBI Taxonomy" id="425677"/>
    <lineage>
        <taxon>Bacteria</taxon>
        <taxon>Pseudomonadati</taxon>
        <taxon>Pseudomonadota</taxon>
        <taxon>Alphaproteobacteria</taxon>
        <taxon>Hyphomicrobiales</taxon>
        <taxon>Xanthobacteraceae</taxon>
        <taxon>Labrys</taxon>
    </lineage>
</organism>
<keyword evidence="7" id="KW-1185">Reference proteome</keyword>
<dbReference type="Pfam" id="PF01547">
    <property type="entry name" value="SBP_bac_1"/>
    <property type="match status" value="1"/>
</dbReference>
<keyword evidence="6" id="KW-0762">Sugar transport</keyword>
<dbReference type="InterPro" id="IPR006059">
    <property type="entry name" value="SBP"/>
</dbReference>
<sequence length="447" mass="48052">MTIDLSRPTRRQVLAGSAALGAALGAGLAGVGPAAAAVDWKRHAGTTLEVNLIKSPRGDTLQKYQKEFEELTGIKVNSEQTPEQQQRQKAVIELTSGRPSFDVIHISYHVQKRQFEKAGWLADLGPFLKNPELTDPSLTESDFATAGLDFARDRNGRFGGLPFSVDYWIVYWNKELFAAKGLEFPRTFDELVKAAETLTDADKGIYGFVARGAKNANTPVWSSFMLGYGKSAIGPDGALQTDSPEAIEAAALYQRLMTRSAPRGVVGFNWAECQSAFLQGRIGMWFDGVGFAPPLENPQKSRVVGKVGYSVVPKGPVVQAAPTFGDGIGVTEASAKKEAAYLYCQWAISKEMGARLLQAGGGVPFRNSVLNDPDIRKGVTMPPSWIDAVAESGPVSQLCLPVIVPVTEFRDVFGVGLTNLIGGGDPAAEMKKATEAFRPVLARSEAP</sequence>
<dbReference type="EMBL" id="JAUSVX010000001">
    <property type="protein sequence ID" value="MDQ0467602.1"/>
    <property type="molecule type" value="Genomic_DNA"/>
</dbReference>
<dbReference type="Gene3D" id="3.40.190.10">
    <property type="entry name" value="Periplasmic binding protein-like II"/>
    <property type="match status" value="2"/>
</dbReference>
<comment type="caution">
    <text evidence="6">The sequence shown here is derived from an EMBL/GenBank/DDBJ whole genome shotgun (WGS) entry which is preliminary data.</text>
</comment>
<keyword evidence="5" id="KW-0574">Periplasm</keyword>
<protein>
    <submittedName>
        <fullName evidence="6">Multiple sugar transport system substrate-binding protein</fullName>
    </submittedName>
</protein>
<dbReference type="SUPFAM" id="SSF53850">
    <property type="entry name" value="Periplasmic binding protein-like II"/>
    <property type="match status" value="1"/>
</dbReference>
<comment type="subcellular location">
    <subcellularLocation>
        <location evidence="1">Periplasm</location>
    </subcellularLocation>
</comment>
<proteinExistence type="inferred from homology"/>
<name>A0ABU0J005_9HYPH</name>
<dbReference type="InterPro" id="IPR050490">
    <property type="entry name" value="Bact_solute-bd_prot1"/>
</dbReference>
<evidence type="ECO:0000256" key="1">
    <source>
        <dbReference type="ARBA" id="ARBA00004418"/>
    </source>
</evidence>
<dbReference type="Proteomes" id="UP001242480">
    <property type="component" value="Unassembled WGS sequence"/>
</dbReference>
<evidence type="ECO:0000313" key="7">
    <source>
        <dbReference type="Proteomes" id="UP001242480"/>
    </source>
</evidence>
<keyword evidence="4" id="KW-0732">Signal</keyword>
<accession>A0ABU0J005</accession>
<keyword evidence="3" id="KW-0813">Transport</keyword>
<dbReference type="PANTHER" id="PTHR43649">
    <property type="entry name" value="ARABINOSE-BINDING PROTEIN-RELATED"/>
    <property type="match status" value="1"/>
</dbReference>
<dbReference type="RefSeq" id="WP_307267457.1">
    <property type="nucleotide sequence ID" value="NZ_JAUSVX010000001.1"/>
</dbReference>
<evidence type="ECO:0000256" key="3">
    <source>
        <dbReference type="ARBA" id="ARBA00022448"/>
    </source>
</evidence>
<reference evidence="6 7" key="1">
    <citation type="submission" date="2023-07" db="EMBL/GenBank/DDBJ databases">
        <title>Genomic Encyclopedia of Type Strains, Phase IV (KMG-IV): sequencing the most valuable type-strain genomes for metagenomic binning, comparative biology and taxonomic classification.</title>
        <authorList>
            <person name="Goeker M."/>
        </authorList>
    </citation>
    <scope>NUCLEOTIDE SEQUENCE [LARGE SCALE GENOMIC DNA]</scope>
    <source>
        <strain evidence="6 7">DSM 19619</strain>
    </source>
</reference>
<comment type="similarity">
    <text evidence="2">Belongs to the bacterial solute-binding protein 1 family.</text>
</comment>
<evidence type="ECO:0000256" key="4">
    <source>
        <dbReference type="ARBA" id="ARBA00022729"/>
    </source>
</evidence>
<evidence type="ECO:0000256" key="2">
    <source>
        <dbReference type="ARBA" id="ARBA00008520"/>
    </source>
</evidence>
<gene>
    <name evidence="6" type="ORF">QO011_000597</name>
</gene>
<evidence type="ECO:0000256" key="5">
    <source>
        <dbReference type="ARBA" id="ARBA00022764"/>
    </source>
</evidence>
<dbReference type="PROSITE" id="PS51318">
    <property type="entry name" value="TAT"/>
    <property type="match status" value="1"/>
</dbReference>
<dbReference type="InterPro" id="IPR006311">
    <property type="entry name" value="TAT_signal"/>
</dbReference>
<evidence type="ECO:0000313" key="6">
    <source>
        <dbReference type="EMBL" id="MDQ0467602.1"/>
    </source>
</evidence>
<dbReference type="PANTHER" id="PTHR43649:SF34">
    <property type="entry name" value="ABC TRANSPORTER PERIPLASMIC-BINDING PROTEIN YCJN-RELATED"/>
    <property type="match status" value="1"/>
</dbReference>
<dbReference type="CDD" id="cd13585">
    <property type="entry name" value="PBP2_TMBP_like"/>
    <property type="match status" value="1"/>
</dbReference>